<dbReference type="GO" id="GO:0009249">
    <property type="term" value="P:protein lipoylation"/>
    <property type="evidence" value="ECO:0007669"/>
    <property type="project" value="InterPro"/>
</dbReference>
<gene>
    <name evidence="3" type="ORF">SAMN05216463_11259</name>
</gene>
<sequence>MKYIALPTSETRQLSFYLAMEEYVARRINEPDCFFMWQVEPSVIFGRNQVLENEVNVAYCREHHIKMYRRKSGGGCVYADMDNLMLSYVGDGDQVGFTFNKFLQMMLLVLRKMGVEATSTIHNDIMIGDRKVCGTAFYQLPGRSIVHSTMLYDTNMQHMLNAITPSVEKLEKKGIQSVRQRITLLKDYVSLTLDEVKTLIRETLCKGEITLTPEQVAEIETIEQSYLKQEFIHLIK</sequence>
<evidence type="ECO:0000313" key="3">
    <source>
        <dbReference type="EMBL" id="SHK79381.1"/>
    </source>
</evidence>
<dbReference type="Gene3D" id="3.30.930.10">
    <property type="entry name" value="Bira Bifunctional Protein, Domain 2"/>
    <property type="match status" value="1"/>
</dbReference>
<reference evidence="3 4" key="1">
    <citation type="submission" date="2016-11" db="EMBL/GenBank/DDBJ databases">
        <authorList>
            <person name="Jaros S."/>
            <person name="Januszkiewicz K."/>
            <person name="Wedrychowicz H."/>
        </authorList>
    </citation>
    <scope>NUCLEOTIDE SEQUENCE [LARGE SCALE GENOMIC DNA]</scope>
    <source>
        <strain evidence="3 4">KHT3</strain>
    </source>
</reference>
<dbReference type="Proteomes" id="UP000184130">
    <property type="component" value="Unassembled WGS sequence"/>
</dbReference>
<dbReference type="UniPathway" id="UPA00537">
    <property type="reaction ID" value="UER00595"/>
</dbReference>
<dbReference type="SUPFAM" id="SSF55681">
    <property type="entry name" value="Class II aaRS and biotin synthetases"/>
    <property type="match status" value="1"/>
</dbReference>
<accession>A0A1M6VDC1</accession>
<dbReference type="GO" id="GO:0017118">
    <property type="term" value="F:lipoyltransferase activity"/>
    <property type="evidence" value="ECO:0007669"/>
    <property type="project" value="TreeGrafter"/>
</dbReference>
<dbReference type="PROSITE" id="PS51733">
    <property type="entry name" value="BPL_LPL_CATALYTIC"/>
    <property type="match status" value="1"/>
</dbReference>
<proteinExistence type="predicted"/>
<keyword evidence="3" id="KW-0436">Ligase</keyword>
<evidence type="ECO:0000256" key="1">
    <source>
        <dbReference type="ARBA" id="ARBA00005085"/>
    </source>
</evidence>
<dbReference type="Pfam" id="PF21948">
    <property type="entry name" value="LplA-B_cat"/>
    <property type="match status" value="1"/>
</dbReference>
<dbReference type="PANTHER" id="PTHR12561:SF3">
    <property type="entry name" value="LIPOYLTRANSFERASE 1, MITOCHONDRIAL"/>
    <property type="match status" value="1"/>
</dbReference>
<organism evidence="3 4">
    <name type="scientific">Xylanibacter ruminicola</name>
    <name type="common">Prevotella ruminicola</name>
    <dbReference type="NCBI Taxonomy" id="839"/>
    <lineage>
        <taxon>Bacteria</taxon>
        <taxon>Pseudomonadati</taxon>
        <taxon>Bacteroidota</taxon>
        <taxon>Bacteroidia</taxon>
        <taxon>Bacteroidales</taxon>
        <taxon>Prevotellaceae</taxon>
        <taxon>Xylanibacter</taxon>
    </lineage>
</organism>
<feature type="domain" description="BPL/LPL catalytic" evidence="2">
    <location>
        <begin position="28"/>
        <end position="212"/>
    </location>
</feature>
<evidence type="ECO:0000313" key="4">
    <source>
        <dbReference type="Proteomes" id="UP000184130"/>
    </source>
</evidence>
<dbReference type="EMBL" id="FRBD01000012">
    <property type="protein sequence ID" value="SHK79381.1"/>
    <property type="molecule type" value="Genomic_DNA"/>
</dbReference>
<dbReference type="CDD" id="cd16443">
    <property type="entry name" value="LplA"/>
    <property type="match status" value="1"/>
</dbReference>
<comment type="pathway">
    <text evidence="1">Protein modification; protein lipoylation via exogenous pathway; protein N(6)-(lipoyl)lysine from lipoate: step 2/2.</text>
</comment>
<dbReference type="RefSeq" id="WP_073208598.1">
    <property type="nucleotide sequence ID" value="NZ_FRBD01000012.1"/>
</dbReference>
<dbReference type="OrthoDB" id="9787898at2"/>
<dbReference type="AlphaFoldDB" id="A0A1M6VDC1"/>
<dbReference type="InterPro" id="IPR004562">
    <property type="entry name" value="LipoylTrfase_LipoateP_Ligase"/>
</dbReference>
<dbReference type="GO" id="GO:0016874">
    <property type="term" value="F:ligase activity"/>
    <property type="evidence" value="ECO:0007669"/>
    <property type="project" value="UniProtKB-KW"/>
</dbReference>
<evidence type="ECO:0000259" key="2">
    <source>
        <dbReference type="PROSITE" id="PS51733"/>
    </source>
</evidence>
<dbReference type="PANTHER" id="PTHR12561">
    <property type="entry name" value="LIPOATE-PROTEIN LIGASE"/>
    <property type="match status" value="1"/>
</dbReference>
<dbReference type="GO" id="GO:0005737">
    <property type="term" value="C:cytoplasm"/>
    <property type="evidence" value="ECO:0007669"/>
    <property type="project" value="TreeGrafter"/>
</dbReference>
<dbReference type="InterPro" id="IPR004143">
    <property type="entry name" value="BPL_LPL_catalytic"/>
</dbReference>
<dbReference type="InterPro" id="IPR045864">
    <property type="entry name" value="aa-tRNA-synth_II/BPL/LPL"/>
</dbReference>
<name>A0A1M6VDC1_XYLRU</name>
<protein>
    <submittedName>
        <fullName evidence="3">Lipoic acid synthetase/lipoate-protein ligase A</fullName>
    </submittedName>
</protein>